<organism evidence="11 12">
    <name type="scientific">Runella defluvii</name>
    <dbReference type="NCBI Taxonomy" id="370973"/>
    <lineage>
        <taxon>Bacteria</taxon>
        <taxon>Pseudomonadati</taxon>
        <taxon>Bacteroidota</taxon>
        <taxon>Cytophagia</taxon>
        <taxon>Cytophagales</taxon>
        <taxon>Spirosomataceae</taxon>
        <taxon>Runella</taxon>
    </lineage>
</organism>
<dbReference type="PANTHER" id="PTHR36122">
    <property type="entry name" value="NICOTINAMIDE RIBOSIDE TRANSPORTER PNUC"/>
    <property type="match status" value="1"/>
</dbReference>
<dbReference type="GO" id="GO:0005886">
    <property type="term" value="C:plasma membrane"/>
    <property type="evidence" value="ECO:0007669"/>
    <property type="project" value="UniProtKB-SubCell"/>
</dbReference>
<dbReference type="PANTHER" id="PTHR36122:SF2">
    <property type="entry name" value="NICOTINAMIDE RIBOSIDE TRANSPORTER PNUC"/>
    <property type="match status" value="1"/>
</dbReference>
<evidence type="ECO:0000313" key="12">
    <source>
        <dbReference type="Proteomes" id="UP000541352"/>
    </source>
</evidence>
<feature type="transmembrane region" description="Helical" evidence="10">
    <location>
        <begin position="105"/>
        <end position="125"/>
    </location>
</feature>
<comment type="function">
    <text evidence="1">Required for nicotinamide riboside transport across the inner membrane.</text>
</comment>
<dbReference type="InterPro" id="IPR006419">
    <property type="entry name" value="NMN_transpt_PnuC"/>
</dbReference>
<protein>
    <recommendedName>
        <fullName evidence="4">Nicotinamide riboside transporter PnuC</fullName>
    </recommendedName>
</protein>
<sequence length="218" mass="25550">MDFFDINNIFFEALGYQMSHLEFWATITGGVAVWLSARENVWSWIIGLVNVVLAFVLFYQIQLYPDMFLQVFFFITNLIGWWQWKYPQAAEANLKNELRISKLSVQQWLFLGVGGLICTVLLGTFAKNLHGLFPTLFSQPSAFPYMDSFTTVMSIVATFMLIRKKIEAWYVWLLIDAISTYMYSLKDVKLYALLYFVFCFIAAFGAYNWTKEYRNYSK</sequence>
<evidence type="ECO:0000256" key="8">
    <source>
        <dbReference type="ARBA" id="ARBA00022989"/>
    </source>
</evidence>
<name>A0A7W5ZQ25_9BACT</name>
<evidence type="ECO:0000256" key="1">
    <source>
        <dbReference type="ARBA" id="ARBA00002672"/>
    </source>
</evidence>
<dbReference type="Proteomes" id="UP000541352">
    <property type="component" value="Unassembled WGS sequence"/>
</dbReference>
<dbReference type="AlphaFoldDB" id="A0A7W5ZQ25"/>
<keyword evidence="6" id="KW-1003">Cell membrane</keyword>
<feature type="transmembrane region" description="Helical" evidence="10">
    <location>
        <begin position="44"/>
        <end position="61"/>
    </location>
</feature>
<evidence type="ECO:0000256" key="3">
    <source>
        <dbReference type="ARBA" id="ARBA00006669"/>
    </source>
</evidence>
<dbReference type="NCBIfam" id="TIGR01528">
    <property type="entry name" value="NMN_trans_PnuC"/>
    <property type="match status" value="1"/>
</dbReference>
<evidence type="ECO:0000256" key="5">
    <source>
        <dbReference type="ARBA" id="ARBA00022448"/>
    </source>
</evidence>
<comment type="caution">
    <text evidence="11">The sequence shown here is derived from an EMBL/GenBank/DDBJ whole genome shotgun (WGS) entry which is preliminary data.</text>
</comment>
<dbReference type="EMBL" id="JACIBY010000013">
    <property type="protein sequence ID" value="MBB3840969.1"/>
    <property type="molecule type" value="Genomic_DNA"/>
</dbReference>
<keyword evidence="5" id="KW-0813">Transport</keyword>
<gene>
    <name evidence="11" type="ORF">FHS57_004990</name>
</gene>
<feature type="transmembrane region" description="Helical" evidence="10">
    <location>
        <begin position="20"/>
        <end position="37"/>
    </location>
</feature>
<comment type="subcellular location">
    <subcellularLocation>
        <location evidence="2">Cell membrane</location>
        <topology evidence="2">Multi-pass membrane protein</topology>
    </subcellularLocation>
</comment>
<feature type="transmembrane region" description="Helical" evidence="10">
    <location>
        <begin position="67"/>
        <end position="84"/>
    </location>
</feature>
<keyword evidence="12" id="KW-1185">Reference proteome</keyword>
<evidence type="ECO:0000256" key="10">
    <source>
        <dbReference type="SAM" id="Phobius"/>
    </source>
</evidence>
<dbReference type="GO" id="GO:0034257">
    <property type="term" value="F:nicotinamide riboside transmembrane transporter activity"/>
    <property type="evidence" value="ECO:0007669"/>
    <property type="project" value="InterPro"/>
</dbReference>
<evidence type="ECO:0000256" key="7">
    <source>
        <dbReference type="ARBA" id="ARBA00022692"/>
    </source>
</evidence>
<keyword evidence="8 10" id="KW-1133">Transmembrane helix</keyword>
<evidence type="ECO:0000256" key="9">
    <source>
        <dbReference type="ARBA" id="ARBA00023136"/>
    </source>
</evidence>
<evidence type="ECO:0000313" key="11">
    <source>
        <dbReference type="EMBL" id="MBB3840969.1"/>
    </source>
</evidence>
<keyword evidence="9 10" id="KW-0472">Membrane</keyword>
<comment type="similarity">
    <text evidence="3">Belongs to the nicotinamide ribonucleoside (NR) uptake permease (TC 4.B.1) family.</text>
</comment>
<keyword evidence="7 10" id="KW-0812">Transmembrane</keyword>
<feature type="transmembrane region" description="Helical" evidence="10">
    <location>
        <begin position="145"/>
        <end position="162"/>
    </location>
</feature>
<reference evidence="11 12" key="1">
    <citation type="submission" date="2020-08" db="EMBL/GenBank/DDBJ databases">
        <title>Genomic Encyclopedia of Type Strains, Phase IV (KMG-IV): sequencing the most valuable type-strain genomes for metagenomic binning, comparative biology and taxonomic classification.</title>
        <authorList>
            <person name="Goeker M."/>
        </authorList>
    </citation>
    <scope>NUCLEOTIDE SEQUENCE [LARGE SCALE GENOMIC DNA]</scope>
    <source>
        <strain evidence="11 12">DSM 17976</strain>
    </source>
</reference>
<feature type="transmembrane region" description="Helical" evidence="10">
    <location>
        <begin position="191"/>
        <end position="210"/>
    </location>
</feature>
<accession>A0A7W5ZQ25</accession>
<feature type="transmembrane region" description="Helical" evidence="10">
    <location>
        <begin position="169"/>
        <end position="185"/>
    </location>
</feature>
<evidence type="ECO:0000256" key="4">
    <source>
        <dbReference type="ARBA" id="ARBA00017522"/>
    </source>
</evidence>
<evidence type="ECO:0000256" key="6">
    <source>
        <dbReference type="ARBA" id="ARBA00022475"/>
    </source>
</evidence>
<dbReference type="RefSeq" id="WP_183978307.1">
    <property type="nucleotide sequence ID" value="NZ_JACIBY010000013.1"/>
</dbReference>
<proteinExistence type="inferred from homology"/>
<evidence type="ECO:0000256" key="2">
    <source>
        <dbReference type="ARBA" id="ARBA00004651"/>
    </source>
</evidence>
<dbReference type="Pfam" id="PF04973">
    <property type="entry name" value="NMN_transporter"/>
    <property type="match status" value="1"/>
</dbReference>